<feature type="transmembrane region" description="Helical" evidence="1">
    <location>
        <begin position="21"/>
        <end position="42"/>
    </location>
</feature>
<sequence>MIFLTLSVIVSTLFYQANHPITAMLIITCQTSLLCCLIFFILSMNWFSMMLSLIFMGGLMILFVYISSLASNEKFKLSFKTMTLPMISLVTYLSLTLLFKENYMFNNESEIFVYNIFFMYAQNIFIPVFLTMNYLLLVLVISVNIIKLYDAPMRSGTV</sequence>
<organism evidence="2">
    <name type="scientific">Onychiurus orientalis</name>
    <name type="common">Blind springtail</name>
    <dbReference type="NCBI Taxonomy" id="280588"/>
    <lineage>
        <taxon>Eukaryota</taxon>
        <taxon>Metazoa</taxon>
        <taxon>Ecdysozoa</taxon>
        <taxon>Arthropoda</taxon>
        <taxon>Hexapoda</taxon>
        <taxon>Collembola</taxon>
        <taxon>Poduromorpha</taxon>
        <taxon>Poduroidea</taxon>
        <taxon>Onychiuridae</taxon>
        <taxon>Onychiurinae</taxon>
        <taxon>Onychiurus</taxon>
    </lineage>
</organism>
<geneLocation type="mitochondrion" evidence="2"/>
<evidence type="ECO:0000313" key="2">
    <source>
        <dbReference type="EMBL" id="AAT69329.1"/>
    </source>
</evidence>
<dbReference type="GeneID" id="2914297"/>
<proteinExistence type="predicted"/>
<keyword evidence="1" id="KW-0472">Membrane</keyword>
<feature type="transmembrane region" description="Helical" evidence="1">
    <location>
        <begin position="124"/>
        <end position="146"/>
    </location>
</feature>
<name>Q6DVH0_ONYOR</name>
<evidence type="ECO:0000256" key="1">
    <source>
        <dbReference type="SAM" id="Phobius"/>
    </source>
</evidence>
<keyword evidence="1" id="KW-1133">Transmembrane helix</keyword>
<dbReference type="RefSeq" id="YP_054467.1">
    <property type="nucleotide sequence ID" value="NC_006074.1"/>
</dbReference>
<keyword evidence="1" id="KW-0812">Transmembrane</keyword>
<feature type="transmembrane region" description="Helical" evidence="1">
    <location>
        <begin position="48"/>
        <end position="70"/>
    </location>
</feature>
<accession>Q6DVH0</accession>
<dbReference type="AlphaFoldDB" id="Q6DVH0"/>
<dbReference type="CTD" id="4541"/>
<keyword evidence="2" id="KW-0496">Mitochondrion</keyword>
<reference evidence="2" key="1">
    <citation type="journal article" date="2005" name="Proc. R. Soc. B">
        <title>Mitochondrial genomes suggest that hexapods and crustaceans are mutually paraphyletic.</title>
        <authorList>
            <person name="Cook C.E."/>
            <person name="Yue Q."/>
            <person name="Akam M."/>
        </authorList>
    </citation>
    <scope>NUCLEOTIDE SEQUENCE</scope>
</reference>
<protein>
    <submittedName>
        <fullName evidence="2">NADH dehydrogenase subunit 6</fullName>
    </submittedName>
</protein>
<feature type="transmembrane region" description="Helical" evidence="1">
    <location>
        <begin position="82"/>
        <end position="99"/>
    </location>
</feature>
<gene>
    <name evidence="2" type="primary">ND6</name>
</gene>
<dbReference type="EMBL" id="AY639938">
    <property type="protein sequence ID" value="AAT69329.1"/>
    <property type="molecule type" value="Genomic_DNA"/>
</dbReference>